<dbReference type="Proteomes" id="UP000701702">
    <property type="component" value="Unassembled WGS sequence"/>
</dbReference>
<evidence type="ECO:0008006" key="3">
    <source>
        <dbReference type="Google" id="ProtNLM"/>
    </source>
</evidence>
<comment type="caution">
    <text evidence="1">The sequence shown here is derived from an EMBL/GenBank/DDBJ whole genome shotgun (WGS) entry which is preliminary data.</text>
</comment>
<proteinExistence type="predicted"/>
<protein>
    <recommendedName>
        <fullName evidence="3">Transcriptional regulator, LuxR family</fullName>
    </recommendedName>
</protein>
<dbReference type="Gene3D" id="1.10.10.10">
    <property type="entry name" value="Winged helix-like DNA-binding domain superfamily/Winged helix DNA-binding domain"/>
    <property type="match status" value="1"/>
</dbReference>
<organism evidence="1 2">
    <name type="scientific">Cupriavidus pinatubonensis</name>
    <dbReference type="NCBI Taxonomy" id="248026"/>
    <lineage>
        <taxon>Bacteria</taxon>
        <taxon>Pseudomonadati</taxon>
        <taxon>Pseudomonadota</taxon>
        <taxon>Betaproteobacteria</taxon>
        <taxon>Burkholderiales</taxon>
        <taxon>Burkholderiaceae</taxon>
        <taxon>Cupriavidus</taxon>
    </lineage>
</organism>
<sequence>MNEDEMHETIRAFYQGIFDADAWQRSLAALCQSSGSMHAALVVRDTVRDRVLVNQVVNPVPEEVAAYRDYYEAVDPAIPFVSQLAVGNWYIDSRELGEQAMRSLPFYGEFFRQFGMSSLMACLIERQPHYEVFLSLQRPQGRARYSQEDARALDWAIPHVRHAIALRDRTRQVSTLAHVSAELLERLPFAVIVFAEDGKVLISNRTGETWARRLLPVAAVGAVGAAGNPKSDEWRLSRPFPDVLRAASDPSVVQPAQALRAIGPGGREAQVVVLPLPAAHHLAVDWQHPAVLVAVHEAGAPAMGIGGVLRELYGLTPAEIRLAMLLTTGIGLPEACEQLGIRRETSRTQLKSIFTKTATGTQAQLAHLLTRLGVVLGAGNAESGEQP</sequence>
<name>A0ABM8XW66_9BURK</name>
<evidence type="ECO:0000313" key="2">
    <source>
        <dbReference type="Proteomes" id="UP000701702"/>
    </source>
</evidence>
<dbReference type="SUPFAM" id="SSF46894">
    <property type="entry name" value="C-terminal effector domain of the bipartite response regulators"/>
    <property type="match status" value="1"/>
</dbReference>
<dbReference type="RefSeq" id="WP_224008322.1">
    <property type="nucleotide sequence ID" value="NZ_CAJZAF010000038.1"/>
</dbReference>
<dbReference type="InterPro" id="IPR016032">
    <property type="entry name" value="Sig_transdc_resp-reg_C-effctor"/>
</dbReference>
<keyword evidence="2" id="KW-1185">Reference proteome</keyword>
<gene>
    <name evidence="1" type="ORF">LMG23994_05467</name>
</gene>
<reference evidence="1 2" key="1">
    <citation type="submission" date="2021-08" db="EMBL/GenBank/DDBJ databases">
        <authorList>
            <person name="Peeters C."/>
        </authorList>
    </citation>
    <scope>NUCLEOTIDE SEQUENCE [LARGE SCALE GENOMIC DNA]</scope>
    <source>
        <strain evidence="1 2">LMG 23994</strain>
    </source>
</reference>
<evidence type="ECO:0000313" key="1">
    <source>
        <dbReference type="EMBL" id="CAG9184651.1"/>
    </source>
</evidence>
<accession>A0ABM8XW66</accession>
<dbReference type="InterPro" id="IPR036388">
    <property type="entry name" value="WH-like_DNA-bd_sf"/>
</dbReference>
<dbReference type="EMBL" id="CAJZAF010000038">
    <property type="protein sequence ID" value="CAG9184651.1"/>
    <property type="molecule type" value="Genomic_DNA"/>
</dbReference>